<organism evidence="2 3">
    <name type="scientific">Xanthomonas cerealis pv. cerealis</name>
    <dbReference type="NCBI Taxonomy" id="152263"/>
    <lineage>
        <taxon>Bacteria</taxon>
        <taxon>Pseudomonadati</taxon>
        <taxon>Pseudomonadota</taxon>
        <taxon>Gammaproteobacteria</taxon>
        <taxon>Lysobacterales</taxon>
        <taxon>Lysobacteraceae</taxon>
        <taxon>Xanthomonas</taxon>
        <taxon>Xanthomonas translucens group</taxon>
        <taxon>Xanthomonas cerealis</taxon>
    </lineage>
</organism>
<dbReference type="EMBL" id="CP038228">
    <property type="protein sequence ID" value="QDI05419.1"/>
    <property type="molecule type" value="Genomic_DNA"/>
</dbReference>
<keyword evidence="1" id="KW-0812">Transmembrane</keyword>
<dbReference type="AlphaFoldDB" id="A0A514EHA2"/>
<feature type="transmembrane region" description="Helical" evidence="1">
    <location>
        <begin position="73"/>
        <end position="93"/>
    </location>
</feature>
<gene>
    <name evidence="2" type="ORF">E4A48_18620</name>
</gene>
<keyword evidence="1" id="KW-0472">Membrane</keyword>
<evidence type="ECO:0000256" key="1">
    <source>
        <dbReference type="SAM" id="Phobius"/>
    </source>
</evidence>
<sequence>MQAHSSSGIPASEFVAPVAINKRNDKFGKSIEIMGKGATGNGVTGYEFSSSHRMKLCQCPTEFGPKHPIVNLLGWPVVALGGGVGGLRFAYLVRRLRGMRWLSRAAAIVLGFCGMIAVCMGGLALACVYFFFPCWACVQAGRSRRARVDGPGVDGHGNDLHSSLALHFAVRIVRTL</sequence>
<reference evidence="2 3" key="1">
    <citation type="submission" date="2019-03" db="EMBL/GenBank/DDBJ databases">
        <title>Tal1 in Xanthomonas translucens pv. cerealis Contributes to Virulence in Bacterial Leaf Streak of Wheat.</title>
        <authorList>
            <person name="Shah S.M.A."/>
            <person name="Haq F."/>
            <person name="Ma W."/>
            <person name="Xu X."/>
            <person name="Wang S."/>
            <person name="Xu Z."/>
            <person name="Zou L."/>
            <person name="Zhu B."/>
            <person name="Chen G."/>
        </authorList>
    </citation>
    <scope>NUCLEOTIDE SEQUENCE [LARGE SCALE GENOMIC DNA]</scope>
    <source>
        <strain evidence="2 3">01</strain>
    </source>
</reference>
<keyword evidence="3" id="KW-1185">Reference proteome</keyword>
<feature type="transmembrane region" description="Helical" evidence="1">
    <location>
        <begin position="105"/>
        <end position="132"/>
    </location>
</feature>
<dbReference type="RefSeq" id="WP_142742939.1">
    <property type="nucleotide sequence ID" value="NZ_CP038228.1"/>
</dbReference>
<proteinExistence type="predicted"/>
<protein>
    <submittedName>
        <fullName evidence="2">Uncharacterized protein</fullName>
    </submittedName>
</protein>
<accession>A0A514EHA2</accession>
<evidence type="ECO:0000313" key="3">
    <source>
        <dbReference type="Proteomes" id="UP000319349"/>
    </source>
</evidence>
<evidence type="ECO:0000313" key="2">
    <source>
        <dbReference type="EMBL" id="QDI05419.1"/>
    </source>
</evidence>
<keyword evidence="1" id="KW-1133">Transmembrane helix</keyword>
<name>A0A514EHA2_9XANT</name>
<dbReference type="Proteomes" id="UP000319349">
    <property type="component" value="Chromosome"/>
</dbReference>